<dbReference type="InterPro" id="IPR004240">
    <property type="entry name" value="EMP70"/>
</dbReference>
<dbReference type="AlphaFoldDB" id="A0AAD5KTR5"/>
<sequence length="602" mass="69666">MTDSVTVCWRCLQNTMSTWTVFILFFLFPYLEFGKHSVAAEKYDDNDEVKLYVNKVGPYNNPHETYHYYSLPVCIPEKIEHRSLSLGEVLDGDRMAKSLYRLKFKMDLEKQTLCTLNLKKKELEKLSEAIEDQYYFEFVVDDLPLRNFVGHLEEGRLFPHTHKVLVWTQYDFAFEYNDRQIISANVSVSEGIELPETPEDDLEITHTYSVKWVPTSVKYEDRLDRFKARKFFPVTLEIHWLSVMNSMVLAFLLIGFVAVILMRIVKKDFARYSEDPSGDVDEYGWKIIHSDVFRFPQRKMLFCAVLGVGSQLLCMATIIIVLALAGQFSVHRHGAVNVASCFLYALTSIVSGFVACRLFKQMGEGFRWVQCVHLTSCLFAVPFFVLWGIQNTVAWMYHSTQALPVTTVVLMMMVWLFIGYPLTVLGGIFGKNAAGDFDAPCRAKNIPREIPYTPWYRSWMMHYLVGGFLPFSAISVELYYVFATLWSREPYTLYGILGLTFIIVLCVTATVSIALTYFQLAIEDHEWWWRSIFSAGSTSVFIFLYAAFYYFRRSNMSGFFQTVEFFSSIFITCYAFFLALGAVAFFASLKFVRYIYGSIKMD</sequence>
<feature type="transmembrane region" description="Helical" evidence="8">
    <location>
        <begin position="527"/>
        <end position="549"/>
    </location>
</feature>
<dbReference type="GO" id="GO:0072657">
    <property type="term" value="P:protein localization to membrane"/>
    <property type="evidence" value="ECO:0007669"/>
    <property type="project" value="TreeGrafter"/>
</dbReference>
<evidence type="ECO:0000256" key="3">
    <source>
        <dbReference type="ARBA" id="ARBA00022692"/>
    </source>
</evidence>
<keyword evidence="6 8" id="KW-0472">Membrane</keyword>
<feature type="transmembrane region" description="Helical" evidence="8">
    <location>
        <begin position="494"/>
        <end position="515"/>
    </location>
</feature>
<evidence type="ECO:0000256" key="6">
    <source>
        <dbReference type="ARBA" id="ARBA00023136"/>
    </source>
</evidence>
<evidence type="ECO:0000313" key="9">
    <source>
        <dbReference type="EMBL" id="KAI9560406.1"/>
    </source>
</evidence>
<comment type="subcellular location">
    <subcellularLocation>
        <location evidence="1">Cytoplasmic vesicle</location>
        <location evidence="1">Autophagosome membrane</location>
        <topology evidence="1">Multi-pass membrane protein</topology>
    </subcellularLocation>
</comment>
<evidence type="ECO:0000256" key="8">
    <source>
        <dbReference type="RuleBase" id="RU363079"/>
    </source>
</evidence>
<evidence type="ECO:0000256" key="4">
    <source>
        <dbReference type="ARBA" id="ARBA00022729"/>
    </source>
</evidence>
<comment type="similarity">
    <text evidence="2 8">Belongs to the nonaspanin (TM9SF) (TC 9.A.2) family.</text>
</comment>
<dbReference type="GO" id="GO:0000421">
    <property type="term" value="C:autophagosome membrane"/>
    <property type="evidence" value="ECO:0007669"/>
    <property type="project" value="UniProtKB-SubCell"/>
</dbReference>
<proteinExistence type="inferred from homology"/>
<feature type="transmembrane region" description="Helical" evidence="8">
    <location>
        <begin position="569"/>
        <end position="592"/>
    </location>
</feature>
<feature type="transmembrane region" description="Helical" evidence="8">
    <location>
        <begin position="337"/>
        <end position="359"/>
    </location>
</feature>
<dbReference type="Proteomes" id="UP000820818">
    <property type="component" value="Linkage Group LG4"/>
</dbReference>
<dbReference type="PANTHER" id="PTHR10766">
    <property type="entry name" value="TRANSMEMBRANE 9 SUPERFAMILY PROTEIN"/>
    <property type="match status" value="1"/>
</dbReference>
<feature type="transmembrane region" description="Helical" evidence="8">
    <location>
        <begin position="301"/>
        <end position="325"/>
    </location>
</feature>
<evidence type="ECO:0000256" key="7">
    <source>
        <dbReference type="ARBA" id="ARBA00037688"/>
    </source>
</evidence>
<keyword evidence="4" id="KW-0732">Signal</keyword>
<dbReference type="EMBL" id="WJBH02000004">
    <property type="protein sequence ID" value="KAI9560406.1"/>
    <property type="molecule type" value="Genomic_DNA"/>
</dbReference>
<name>A0AAD5KTR5_9CRUS</name>
<comment type="function">
    <text evidence="7">Plays an essential role in autophagy.</text>
</comment>
<keyword evidence="3 8" id="KW-0812">Transmembrane</keyword>
<gene>
    <name evidence="9" type="ORF">GHT06_014423</name>
</gene>
<comment type="caution">
    <text evidence="9">The sequence shown here is derived from an EMBL/GenBank/DDBJ whole genome shotgun (WGS) entry which is preliminary data.</text>
</comment>
<feature type="transmembrane region" description="Helical" evidence="8">
    <location>
        <begin position="402"/>
        <end position="422"/>
    </location>
</feature>
<dbReference type="PANTHER" id="PTHR10766:SF177">
    <property type="entry name" value="TRANSMEMBRANE 9 SUPERFAMILY MEMBER 1"/>
    <property type="match status" value="1"/>
</dbReference>
<accession>A0AAD5KTR5</accession>
<evidence type="ECO:0000313" key="10">
    <source>
        <dbReference type="Proteomes" id="UP000820818"/>
    </source>
</evidence>
<keyword evidence="5 8" id="KW-1133">Transmembrane helix</keyword>
<feature type="transmembrane region" description="Helical" evidence="8">
    <location>
        <begin position="238"/>
        <end position="261"/>
    </location>
</feature>
<keyword evidence="10" id="KW-1185">Reference proteome</keyword>
<evidence type="ECO:0000256" key="1">
    <source>
        <dbReference type="ARBA" id="ARBA00004542"/>
    </source>
</evidence>
<protein>
    <recommendedName>
        <fullName evidence="8">Transmembrane 9 superfamily member</fullName>
    </recommendedName>
</protein>
<evidence type="ECO:0000256" key="2">
    <source>
        <dbReference type="ARBA" id="ARBA00005227"/>
    </source>
</evidence>
<organism evidence="9 10">
    <name type="scientific">Daphnia sinensis</name>
    <dbReference type="NCBI Taxonomy" id="1820382"/>
    <lineage>
        <taxon>Eukaryota</taxon>
        <taxon>Metazoa</taxon>
        <taxon>Ecdysozoa</taxon>
        <taxon>Arthropoda</taxon>
        <taxon>Crustacea</taxon>
        <taxon>Branchiopoda</taxon>
        <taxon>Diplostraca</taxon>
        <taxon>Cladocera</taxon>
        <taxon>Anomopoda</taxon>
        <taxon>Daphniidae</taxon>
        <taxon>Daphnia</taxon>
        <taxon>Daphnia similis group</taxon>
    </lineage>
</organism>
<reference evidence="9 10" key="1">
    <citation type="submission" date="2022-05" db="EMBL/GenBank/DDBJ databases">
        <title>A multi-omics perspective on studying reproductive biology in Daphnia sinensis.</title>
        <authorList>
            <person name="Jia J."/>
        </authorList>
    </citation>
    <scope>NUCLEOTIDE SEQUENCE [LARGE SCALE GENOMIC DNA]</scope>
    <source>
        <strain evidence="9 10">WSL</strain>
    </source>
</reference>
<feature type="transmembrane region" description="Helical" evidence="8">
    <location>
        <begin position="371"/>
        <end position="390"/>
    </location>
</feature>
<dbReference type="Pfam" id="PF02990">
    <property type="entry name" value="EMP70"/>
    <property type="match status" value="1"/>
</dbReference>
<feature type="transmembrane region" description="Helical" evidence="8">
    <location>
        <begin position="463"/>
        <end position="482"/>
    </location>
</feature>
<evidence type="ECO:0000256" key="5">
    <source>
        <dbReference type="ARBA" id="ARBA00022989"/>
    </source>
</evidence>